<dbReference type="STRING" id="1297750.SAMN05444405_10982"/>
<dbReference type="InterPro" id="IPR011659">
    <property type="entry name" value="WD40"/>
</dbReference>
<dbReference type="Proteomes" id="UP000184509">
    <property type="component" value="Unassembled WGS sequence"/>
</dbReference>
<dbReference type="InterPro" id="IPR050330">
    <property type="entry name" value="Bact_OuterMem_StrucFunc"/>
</dbReference>
<dbReference type="PRINTS" id="PR01021">
    <property type="entry name" value="OMPADOMAIN"/>
</dbReference>
<dbReference type="AlphaFoldDB" id="A0A1M5C2I4"/>
<keyword evidence="3" id="KW-0998">Cell outer membrane</keyword>
<keyword evidence="8" id="KW-0449">Lipoprotein</keyword>
<dbReference type="Gene3D" id="3.30.1330.60">
    <property type="entry name" value="OmpA-like domain"/>
    <property type="match status" value="1"/>
</dbReference>
<evidence type="ECO:0000256" key="5">
    <source>
        <dbReference type="PROSITE-ProRule" id="PRU00473"/>
    </source>
</evidence>
<dbReference type="RefSeq" id="WP_073401692.1">
    <property type="nucleotide sequence ID" value="NZ_FQTV01000009.1"/>
</dbReference>
<comment type="subcellular location">
    <subcellularLocation>
        <location evidence="1">Cell outer membrane</location>
    </subcellularLocation>
</comment>
<dbReference type="InterPro" id="IPR006664">
    <property type="entry name" value="OMP_bac"/>
</dbReference>
<dbReference type="Gene3D" id="1.25.40.10">
    <property type="entry name" value="Tetratricopeptide repeat domain"/>
    <property type="match status" value="1"/>
</dbReference>
<feature type="signal peptide" evidence="6">
    <location>
        <begin position="1"/>
        <end position="22"/>
    </location>
</feature>
<dbReference type="Gene3D" id="2.60.40.1120">
    <property type="entry name" value="Carboxypeptidase-like, regulatory domain"/>
    <property type="match status" value="1"/>
</dbReference>
<accession>A0A1M5C2I4</accession>
<dbReference type="PROSITE" id="PS51257">
    <property type="entry name" value="PROKAR_LIPOPROTEIN"/>
    <property type="match status" value="1"/>
</dbReference>
<evidence type="ECO:0000256" key="6">
    <source>
        <dbReference type="SAM" id="SignalP"/>
    </source>
</evidence>
<evidence type="ECO:0000259" key="7">
    <source>
        <dbReference type="PROSITE" id="PS51123"/>
    </source>
</evidence>
<evidence type="ECO:0000313" key="8">
    <source>
        <dbReference type="EMBL" id="SHF48983.1"/>
    </source>
</evidence>
<keyword evidence="9" id="KW-1185">Reference proteome</keyword>
<dbReference type="SUPFAM" id="SSF48452">
    <property type="entry name" value="TPR-like"/>
    <property type="match status" value="1"/>
</dbReference>
<evidence type="ECO:0000313" key="9">
    <source>
        <dbReference type="Proteomes" id="UP000184509"/>
    </source>
</evidence>
<dbReference type="InterPro" id="IPR006665">
    <property type="entry name" value="OmpA-like"/>
</dbReference>
<dbReference type="Gene3D" id="2.120.10.30">
    <property type="entry name" value="TolB, C-terminal domain"/>
    <property type="match status" value="1"/>
</dbReference>
<evidence type="ECO:0000256" key="2">
    <source>
        <dbReference type="ARBA" id="ARBA00023136"/>
    </source>
</evidence>
<feature type="chain" id="PRO_5012838549" evidence="6">
    <location>
        <begin position="23"/>
        <end position="660"/>
    </location>
</feature>
<dbReference type="Pfam" id="PF07676">
    <property type="entry name" value="PD40"/>
    <property type="match status" value="3"/>
</dbReference>
<dbReference type="CDD" id="cd07185">
    <property type="entry name" value="OmpA_C-like"/>
    <property type="match status" value="1"/>
</dbReference>
<dbReference type="SUPFAM" id="SSF82171">
    <property type="entry name" value="DPP6 N-terminal domain-like"/>
    <property type="match status" value="1"/>
</dbReference>
<organism evidence="8 9">
    <name type="scientific">Bacteroides luti</name>
    <dbReference type="NCBI Taxonomy" id="1297750"/>
    <lineage>
        <taxon>Bacteria</taxon>
        <taxon>Pseudomonadati</taxon>
        <taxon>Bacteroidota</taxon>
        <taxon>Bacteroidia</taxon>
        <taxon>Bacteroidales</taxon>
        <taxon>Bacteroidaceae</taxon>
        <taxon>Bacteroides</taxon>
    </lineage>
</organism>
<proteinExistence type="predicted"/>
<keyword evidence="2 5" id="KW-0472">Membrane</keyword>
<name>A0A1M5C2I4_9BACE</name>
<dbReference type="GO" id="GO:0009279">
    <property type="term" value="C:cell outer membrane"/>
    <property type="evidence" value="ECO:0007669"/>
    <property type="project" value="UniProtKB-SubCell"/>
</dbReference>
<gene>
    <name evidence="8" type="ORF">SAMN05444405_10982</name>
</gene>
<dbReference type="SUPFAM" id="SSF49464">
    <property type="entry name" value="Carboxypeptidase regulatory domain-like"/>
    <property type="match status" value="1"/>
</dbReference>
<dbReference type="PANTHER" id="PTHR30329:SF21">
    <property type="entry name" value="LIPOPROTEIN YIAD-RELATED"/>
    <property type="match status" value="1"/>
</dbReference>
<dbReference type="InterPro" id="IPR011990">
    <property type="entry name" value="TPR-like_helical_dom_sf"/>
</dbReference>
<sequence length="660" mass="74259">MKKILSKIATICLLLSLLQSCGWESSIKKGDESYALGEYYDAAKFYKKAYTNIPAKERKKKGEIAYKMADCYRLTNYSVRAKAAYINAIRYKYHDSIALFYLAESQKETGDYKSAIKSYEQFLSYKPGNILAKNGLISCKLAPEWKKNPTRYIVKKFPLFLSNRSEYSPMYAGKDIDQIYFTSTRDKAKGNNLNGITGMKSADIFMAKKNEKGNWLPPERLESEVNTEFEDGACSFTADGKTMYFTRCRIDANSPVYAEIYVSQRTGANWGAPQKCIITKDTLSSFAHPAISPNGHYLYFSSDMPGGYGGKDIWRVPVSNSGFGAVENLGDAINTPGNEMFPTIKDNGDLYFSSDGHPGMGGLDLYRAQQDSLGNWTVENLKSPMNSESDDFGMTFEPGLQRGFFSSNRKDARGWDHIYTFELPEIAHTVTGWVYDKEGDALPEATVSIVGQDGTNLRVSVKGDGSFTQKLERGQSYVMLANCRGYLNCKQELTTDSINESKNYELEFPLASITRPVLIDNIFYEFDKATLTAESTKALNDLIKMLNDNPNITIELNAHCDYFGNDSYNEGLSQRRAEAVVKFLVAGGIDINRLTAKGYGESQPKVINKRIAKKHQFLKEGDVLTEDFILKLPAEQQEICNAINRRTEFKVVRTTYKLYK</sequence>
<dbReference type="PROSITE" id="PS50005">
    <property type="entry name" value="TPR"/>
    <property type="match status" value="1"/>
</dbReference>
<dbReference type="InterPro" id="IPR008969">
    <property type="entry name" value="CarboxyPept-like_regulatory"/>
</dbReference>
<dbReference type="PROSITE" id="PS51123">
    <property type="entry name" value="OMPA_2"/>
    <property type="match status" value="1"/>
</dbReference>
<evidence type="ECO:0000256" key="4">
    <source>
        <dbReference type="PROSITE-ProRule" id="PRU00339"/>
    </source>
</evidence>
<dbReference type="OrthoDB" id="1488841at2"/>
<evidence type="ECO:0000256" key="3">
    <source>
        <dbReference type="ARBA" id="ARBA00023237"/>
    </source>
</evidence>
<dbReference type="EMBL" id="FQTV01000009">
    <property type="protein sequence ID" value="SHF48983.1"/>
    <property type="molecule type" value="Genomic_DNA"/>
</dbReference>
<keyword evidence="4" id="KW-0802">TPR repeat</keyword>
<evidence type="ECO:0000256" key="1">
    <source>
        <dbReference type="ARBA" id="ARBA00004442"/>
    </source>
</evidence>
<dbReference type="SMART" id="SM00028">
    <property type="entry name" value="TPR"/>
    <property type="match status" value="2"/>
</dbReference>
<dbReference type="InterPro" id="IPR036737">
    <property type="entry name" value="OmpA-like_sf"/>
</dbReference>
<dbReference type="Pfam" id="PF00691">
    <property type="entry name" value="OmpA"/>
    <property type="match status" value="1"/>
</dbReference>
<feature type="domain" description="OmpA-like" evidence="7">
    <location>
        <begin position="511"/>
        <end position="655"/>
    </location>
</feature>
<feature type="repeat" description="TPR" evidence="4">
    <location>
        <begin position="96"/>
        <end position="129"/>
    </location>
</feature>
<dbReference type="PANTHER" id="PTHR30329">
    <property type="entry name" value="STATOR ELEMENT OF FLAGELLAR MOTOR COMPLEX"/>
    <property type="match status" value="1"/>
</dbReference>
<keyword evidence="6" id="KW-0732">Signal</keyword>
<protein>
    <submittedName>
        <fullName evidence="8">Peptidoglycan-associated lipoprotein</fullName>
    </submittedName>
</protein>
<dbReference type="InterPro" id="IPR019734">
    <property type="entry name" value="TPR_rpt"/>
</dbReference>
<reference evidence="8 9" key="1">
    <citation type="submission" date="2016-11" db="EMBL/GenBank/DDBJ databases">
        <authorList>
            <person name="Jaros S."/>
            <person name="Januszkiewicz K."/>
            <person name="Wedrychowicz H."/>
        </authorList>
    </citation>
    <scope>NUCLEOTIDE SEQUENCE [LARGE SCALE GENOMIC DNA]</scope>
    <source>
        <strain evidence="8 9">DSM 26991</strain>
    </source>
</reference>
<dbReference type="SUPFAM" id="SSF103088">
    <property type="entry name" value="OmpA-like"/>
    <property type="match status" value="1"/>
</dbReference>
<dbReference type="InterPro" id="IPR011042">
    <property type="entry name" value="6-blade_b-propeller_TolB-like"/>
</dbReference>